<keyword evidence="2" id="KW-1185">Reference proteome</keyword>
<evidence type="ECO:0000313" key="2">
    <source>
        <dbReference type="Proteomes" id="UP000242515"/>
    </source>
</evidence>
<dbReference type="Proteomes" id="UP000242515">
    <property type="component" value="Unassembled WGS sequence"/>
</dbReference>
<name>A0A1H9MI76_9GAMM</name>
<proteinExistence type="predicted"/>
<feature type="non-terminal residue" evidence="1">
    <location>
        <position position="1"/>
    </location>
</feature>
<protein>
    <submittedName>
        <fullName evidence="1">Uncharacterized protein</fullName>
    </submittedName>
</protein>
<evidence type="ECO:0000313" key="1">
    <source>
        <dbReference type="EMBL" id="SER23410.1"/>
    </source>
</evidence>
<dbReference type="AlphaFoldDB" id="A0A1H9MI76"/>
<organism evidence="1 2">
    <name type="scientific">Rosenbergiella nectarea</name>
    <dbReference type="NCBI Taxonomy" id="988801"/>
    <lineage>
        <taxon>Bacteria</taxon>
        <taxon>Pseudomonadati</taxon>
        <taxon>Pseudomonadota</taxon>
        <taxon>Gammaproteobacteria</taxon>
        <taxon>Enterobacterales</taxon>
        <taxon>Erwiniaceae</taxon>
        <taxon>Rosenbergiella</taxon>
    </lineage>
</organism>
<accession>A0A1H9MI76</accession>
<dbReference type="EMBL" id="FOGC01000016">
    <property type="protein sequence ID" value="SER23410.1"/>
    <property type="molecule type" value="Genomic_DNA"/>
</dbReference>
<gene>
    <name evidence="1" type="ORF">SAMN05216522_1161</name>
</gene>
<reference evidence="2" key="1">
    <citation type="submission" date="2016-10" db="EMBL/GenBank/DDBJ databases">
        <authorList>
            <person name="Varghese N."/>
            <person name="Submissions S."/>
        </authorList>
    </citation>
    <scope>NUCLEOTIDE SEQUENCE [LARGE SCALE GENOMIC DNA]</scope>
    <source>
        <strain evidence="2">8N4</strain>
    </source>
</reference>
<sequence length="42" mass="5113">EIYQRVDRLTNRKVSEHVRLFKALRSKETINFYRNQGDDQGM</sequence>